<organism evidence="2 3">
    <name type="scientific">Lautropia mirabilis ATCC 51599</name>
    <dbReference type="NCBI Taxonomy" id="887898"/>
    <lineage>
        <taxon>Bacteria</taxon>
        <taxon>Pseudomonadati</taxon>
        <taxon>Pseudomonadota</taxon>
        <taxon>Betaproteobacteria</taxon>
        <taxon>Burkholderiales</taxon>
        <taxon>Burkholderiaceae</taxon>
        <taxon>Lautropia</taxon>
    </lineage>
</organism>
<name>E7S0K4_9BURK</name>
<dbReference type="AlphaFoldDB" id="E7S0K4"/>
<feature type="transmembrane region" description="Helical" evidence="1">
    <location>
        <begin position="6"/>
        <end position="25"/>
    </location>
</feature>
<keyword evidence="3" id="KW-1185">Reference proteome</keyword>
<keyword evidence="1" id="KW-1133">Transmembrane helix</keyword>
<comment type="caution">
    <text evidence="2">The sequence shown here is derived from an EMBL/GenBank/DDBJ whole genome shotgun (WGS) entry which is preliminary data.</text>
</comment>
<keyword evidence="1" id="KW-0812">Transmembrane</keyword>
<gene>
    <name evidence="2" type="ORF">HMPREF0551_2468</name>
</gene>
<protein>
    <submittedName>
        <fullName evidence="2">Uncharacterized protein</fullName>
    </submittedName>
</protein>
<reference evidence="2 3" key="1">
    <citation type="submission" date="2010-12" db="EMBL/GenBank/DDBJ databases">
        <authorList>
            <person name="Muzny D."/>
            <person name="Qin X."/>
            <person name="Deng J."/>
            <person name="Jiang H."/>
            <person name="Liu Y."/>
            <person name="Qu J."/>
            <person name="Song X.-Z."/>
            <person name="Zhang L."/>
            <person name="Thornton R."/>
            <person name="Coyle M."/>
            <person name="Francisco L."/>
            <person name="Jackson L."/>
            <person name="Javaid M."/>
            <person name="Korchina V."/>
            <person name="Kovar C."/>
            <person name="Mata R."/>
            <person name="Mathew T."/>
            <person name="Ngo R."/>
            <person name="Nguyen L."/>
            <person name="Nguyen N."/>
            <person name="Okwuonu G."/>
            <person name="Ongeri F."/>
            <person name="Pham C."/>
            <person name="Simmons D."/>
            <person name="Wilczek-Boney K."/>
            <person name="Hale W."/>
            <person name="Jakkamsetti A."/>
            <person name="Pham P."/>
            <person name="Ruth R."/>
            <person name="San Lucas F."/>
            <person name="Warren J."/>
            <person name="Zhang J."/>
            <person name="Zhao Z."/>
            <person name="Zhou C."/>
            <person name="Zhu D."/>
            <person name="Lee S."/>
            <person name="Bess C."/>
            <person name="Blankenburg K."/>
            <person name="Forbes L."/>
            <person name="Fu Q."/>
            <person name="Gubbala S."/>
            <person name="Hirani K."/>
            <person name="Jayaseelan J.C."/>
            <person name="Lara F."/>
            <person name="Munidasa M."/>
            <person name="Palculict T."/>
            <person name="Patil S."/>
            <person name="Pu L.-L."/>
            <person name="Saada N."/>
            <person name="Tang L."/>
            <person name="Weissenberger G."/>
            <person name="Zhu Y."/>
            <person name="Hemphill L."/>
            <person name="Shang Y."/>
            <person name="Youmans B."/>
            <person name="Ayvaz T."/>
            <person name="Ross M."/>
            <person name="Santibanez J."/>
            <person name="Aqrawi P."/>
            <person name="Gross S."/>
            <person name="Joshi V."/>
            <person name="Fowler G."/>
            <person name="Nazareth L."/>
            <person name="Reid J."/>
            <person name="Worley K."/>
            <person name="Petrosino J."/>
            <person name="Highlander S."/>
            <person name="Gibbs R."/>
        </authorList>
    </citation>
    <scope>NUCLEOTIDE SEQUENCE [LARGE SCALE GENOMIC DNA]</scope>
    <source>
        <strain evidence="2 3">ATCC 51599</strain>
    </source>
</reference>
<dbReference type="EMBL" id="AEQP01000023">
    <property type="protein sequence ID" value="EFV93778.1"/>
    <property type="molecule type" value="Genomic_DNA"/>
</dbReference>
<feature type="transmembrane region" description="Helical" evidence="1">
    <location>
        <begin position="187"/>
        <end position="205"/>
    </location>
</feature>
<proteinExistence type="predicted"/>
<accession>E7S0K4</accession>
<feature type="transmembrane region" description="Helical" evidence="1">
    <location>
        <begin position="156"/>
        <end position="175"/>
    </location>
</feature>
<evidence type="ECO:0000313" key="2">
    <source>
        <dbReference type="EMBL" id="EFV93778.1"/>
    </source>
</evidence>
<evidence type="ECO:0000256" key="1">
    <source>
        <dbReference type="SAM" id="Phobius"/>
    </source>
</evidence>
<sequence>MNLPVASILVLLYTLVAWVCVWNIIVNRRADADEPALHTHLIGIILGAVAALGIFLIGATTALPIKNDELNPSMNVLGRFILLLYICTLGGSRNQNLATALKTTLNFVLVRIHPPSAQIRRTPQESHSHQPLQSPVEKRLGMSPGRFFDERIGDHTQLWVALLALGIWGYTLHAISHIRDIGTTEMILTAGLSLIGIGGMFFIALCIQPLLYLIAIIMLPLAALSVLVETVLRIFFNRPYDPWL</sequence>
<keyword evidence="1" id="KW-0472">Membrane</keyword>
<dbReference type="Proteomes" id="UP000011021">
    <property type="component" value="Unassembled WGS sequence"/>
</dbReference>
<dbReference type="RefSeq" id="WP_005674923.1">
    <property type="nucleotide sequence ID" value="NZ_CP146288.1"/>
</dbReference>
<feature type="transmembrane region" description="Helical" evidence="1">
    <location>
        <begin position="37"/>
        <end position="65"/>
    </location>
</feature>
<dbReference type="HOGENOM" id="CLU_1136920_0_0_4"/>
<feature type="transmembrane region" description="Helical" evidence="1">
    <location>
        <begin position="211"/>
        <end position="236"/>
    </location>
</feature>
<evidence type="ECO:0000313" key="3">
    <source>
        <dbReference type="Proteomes" id="UP000011021"/>
    </source>
</evidence>